<dbReference type="OrthoDB" id="1734229at2759"/>
<keyword evidence="5" id="KW-0653">Protein transport</keyword>
<dbReference type="GO" id="GO:0031207">
    <property type="term" value="C:Sec62/Sec63 complex"/>
    <property type="evidence" value="ECO:0007669"/>
    <property type="project" value="TreeGrafter"/>
</dbReference>
<evidence type="ECO:0000256" key="9">
    <source>
        <dbReference type="SAM" id="MobiDB-lite"/>
    </source>
</evidence>
<keyword evidence="8" id="KW-0143">Chaperone</keyword>
<feature type="transmembrane region" description="Helical" evidence="10">
    <location>
        <begin position="78"/>
        <end position="95"/>
    </location>
</feature>
<evidence type="ECO:0000256" key="6">
    <source>
        <dbReference type="ARBA" id="ARBA00022989"/>
    </source>
</evidence>
<keyword evidence="4" id="KW-0256">Endoplasmic reticulum</keyword>
<dbReference type="InterPro" id="IPR014756">
    <property type="entry name" value="Ig_E-set"/>
</dbReference>
<dbReference type="InterPro" id="IPR001623">
    <property type="entry name" value="DnaJ_domain"/>
</dbReference>
<dbReference type="Pfam" id="PF00226">
    <property type="entry name" value="DnaJ"/>
    <property type="match status" value="1"/>
</dbReference>
<dbReference type="GO" id="GO:0003723">
    <property type="term" value="F:RNA binding"/>
    <property type="evidence" value="ECO:0007669"/>
    <property type="project" value="TreeGrafter"/>
</dbReference>
<evidence type="ECO:0000256" key="1">
    <source>
        <dbReference type="ARBA" id="ARBA00004477"/>
    </source>
</evidence>
<accession>A0A9P0H175</accession>
<keyword evidence="2" id="KW-0813">Transport</keyword>
<keyword evidence="6 10" id="KW-1133">Transmembrane helix</keyword>
<feature type="region of interest" description="Disordered" evidence="9">
    <location>
        <begin position="604"/>
        <end position="649"/>
    </location>
</feature>
<dbReference type="Gene3D" id="2.60.40.150">
    <property type="entry name" value="C2 domain"/>
    <property type="match status" value="1"/>
</dbReference>
<dbReference type="EMBL" id="OV725077">
    <property type="protein sequence ID" value="CAH1388502.1"/>
    <property type="molecule type" value="Genomic_DNA"/>
</dbReference>
<feature type="compositionally biased region" description="Basic and acidic residues" evidence="9">
    <location>
        <begin position="604"/>
        <end position="614"/>
    </location>
</feature>
<evidence type="ECO:0000256" key="4">
    <source>
        <dbReference type="ARBA" id="ARBA00022824"/>
    </source>
</evidence>
<dbReference type="SUPFAM" id="SSF81296">
    <property type="entry name" value="E set domains"/>
    <property type="match status" value="1"/>
</dbReference>
<evidence type="ECO:0000256" key="2">
    <source>
        <dbReference type="ARBA" id="ARBA00022448"/>
    </source>
</evidence>
<dbReference type="InterPro" id="IPR035892">
    <property type="entry name" value="C2_domain_sf"/>
</dbReference>
<keyword evidence="3 10" id="KW-0812">Transmembrane</keyword>
<dbReference type="PANTHER" id="PTHR24075">
    <property type="entry name" value="SEC63 DOMAIN-CONTAINING"/>
    <property type="match status" value="1"/>
</dbReference>
<evidence type="ECO:0000256" key="5">
    <source>
        <dbReference type="ARBA" id="ARBA00022927"/>
    </source>
</evidence>
<evidence type="ECO:0000259" key="11">
    <source>
        <dbReference type="PROSITE" id="PS50076"/>
    </source>
</evidence>
<evidence type="ECO:0000313" key="12">
    <source>
        <dbReference type="EMBL" id="CAH1388502.1"/>
    </source>
</evidence>
<feature type="compositionally biased region" description="Basic residues" evidence="9">
    <location>
        <begin position="400"/>
        <end position="418"/>
    </location>
</feature>
<dbReference type="FunFam" id="2.60.40.150:FF:000184">
    <property type="entry name" value="Translocation protein SEC63"/>
    <property type="match status" value="1"/>
</dbReference>
<feature type="compositionally biased region" description="Basic and acidic residues" evidence="9">
    <location>
        <begin position="365"/>
        <end position="393"/>
    </location>
</feature>
<dbReference type="AlphaFoldDB" id="A0A9P0H175"/>
<feature type="domain" description="J" evidence="11">
    <location>
        <begin position="105"/>
        <end position="167"/>
    </location>
</feature>
<dbReference type="GO" id="GO:0008320">
    <property type="term" value="F:protein transmembrane transporter activity"/>
    <property type="evidence" value="ECO:0007669"/>
    <property type="project" value="TreeGrafter"/>
</dbReference>
<feature type="transmembrane region" description="Helical" evidence="10">
    <location>
        <begin position="15"/>
        <end position="35"/>
    </location>
</feature>
<dbReference type="SMART" id="SM00271">
    <property type="entry name" value="DnaJ"/>
    <property type="match status" value="1"/>
</dbReference>
<dbReference type="PANTHER" id="PTHR24075:SF0">
    <property type="entry name" value="TRANSLOCATION PROTEIN SEC63 HOMOLOG"/>
    <property type="match status" value="1"/>
</dbReference>
<reference evidence="12" key="1">
    <citation type="submission" date="2022-01" db="EMBL/GenBank/DDBJ databases">
        <authorList>
            <person name="King R."/>
        </authorList>
    </citation>
    <scope>NUCLEOTIDE SEQUENCE</scope>
</reference>
<feature type="compositionally biased region" description="Acidic residues" evidence="9">
    <location>
        <begin position="459"/>
        <end position="485"/>
    </location>
</feature>
<dbReference type="FunFam" id="1.10.287.110:FF:000063">
    <property type="entry name" value="Translocation protein SEC63"/>
    <property type="match status" value="1"/>
</dbReference>
<comment type="subcellular location">
    <subcellularLocation>
        <location evidence="1">Endoplasmic reticulum membrane</location>
        <topology evidence="1">Multi-pass membrane protein</topology>
    </subcellularLocation>
</comment>
<protein>
    <recommendedName>
        <fullName evidence="11">J domain-containing protein</fullName>
    </recommendedName>
</protein>
<evidence type="ECO:0000256" key="3">
    <source>
        <dbReference type="ARBA" id="ARBA00022692"/>
    </source>
</evidence>
<dbReference type="PROSITE" id="PS50076">
    <property type="entry name" value="DNAJ_2"/>
    <property type="match status" value="1"/>
</dbReference>
<evidence type="ECO:0000256" key="8">
    <source>
        <dbReference type="ARBA" id="ARBA00023186"/>
    </source>
</evidence>
<dbReference type="GO" id="GO:0006620">
    <property type="term" value="P:post-translational protein targeting to endoplasmic reticulum membrane"/>
    <property type="evidence" value="ECO:0007669"/>
    <property type="project" value="TreeGrafter"/>
</dbReference>
<dbReference type="Gene3D" id="1.10.150.20">
    <property type="entry name" value="5' to 3' exonuclease, C-terminal subdomain"/>
    <property type="match status" value="1"/>
</dbReference>
<evidence type="ECO:0000256" key="7">
    <source>
        <dbReference type="ARBA" id="ARBA00023136"/>
    </source>
</evidence>
<keyword evidence="7 10" id="KW-0472">Membrane</keyword>
<feature type="compositionally biased region" description="Basic and acidic residues" evidence="9">
    <location>
        <begin position="429"/>
        <end position="446"/>
    </location>
</feature>
<keyword evidence="13" id="KW-1185">Reference proteome</keyword>
<dbReference type="Gene3D" id="1.10.287.110">
    <property type="entry name" value="DnaJ domain"/>
    <property type="match status" value="1"/>
</dbReference>
<dbReference type="Pfam" id="PF02889">
    <property type="entry name" value="Sec63"/>
    <property type="match status" value="1"/>
</dbReference>
<gene>
    <name evidence="12" type="ORF">NEZAVI_LOCUS112</name>
</gene>
<feature type="compositionally biased region" description="Acidic residues" evidence="9">
    <location>
        <begin position="618"/>
        <end position="649"/>
    </location>
</feature>
<feature type="region of interest" description="Disordered" evidence="9">
    <location>
        <begin position="365"/>
        <end position="501"/>
    </location>
</feature>
<name>A0A9P0H175_NEZVI</name>
<dbReference type="PRINTS" id="PR00625">
    <property type="entry name" value="JDOMAIN"/>
</dbReference>
<organism evidence="12 13">
    <name type="scientific">Nezara viridula</name>
    <name type="common">Southern green stink bug</name>
    <name type="synonym">Cimex viridulus</name>
    <dbReference type="NCBI Taxonomy" id="85310"/>
    <lineage>
        <taxon>Eukaryota</taxon>
        <taxon>Metazoa</taxon>
        <taxon>Ecdysozoa</taxon>
        <taxon>Arthropoda</taxon>
        <taxon>Hexapoda</taxon>
        <taxon>Insecta</taxon>
        <taxon>Pterygota</taxon>
        <taxon>Neoptera</taxon>
        <taxon>Paraneoptera</taxon>
        <taxon>Hemiptera</taxon>
        <taxon>Heteroptera</taxon>
        <taxon>Panheteroptera</taxon>
        <taxon>Pentatomomorpha</taxon>
        <taxon>Pentatomoidea</taxon>
        <taxon>Pentatomidae</taxon>
        <taxon>Pentatominae</taxon>
        <taxon>Nezara</taxon>
    </lineage>
</organism>
<dbReference type="InterPro" id="IPR004179">
    <property type="entry name" value="Sec63-dom"/>
</dbReference>
<evidence type="ECO:0000313" key="13">
    <source>
        <dbReference type="Proteomes" id="UP001152798"/>
    </source>
</evidence>
<evidence type="ECO:0000256" key="10">
    <source>
        <dbReference type="SAM" id="Phobius"/>
    </source>
</evidence>
<dbReference type="CDD" id="cd06257">
    <property type="entry name" value="DnaJ"/>
    <property type="match status" value="1"/>
</dbReference>
<dbReference type="GO" id="GO:0006614">
    <property type="term" value="P:SRP-dependent cotranslational protein targeting to membrane"/>
    <property type="evidence" value="ECO:0007669"/>
    <property type="project" value="TreeGrafter"/>
</dbReference>
<dbReference type="InterPro" id="IPR036869">
    <property type="entry name" value="J_dom_sf"/>
</dbReference>
<dbReference type="SUPFAM" id="SSF46565">
    <property type="entry name" value="Chaperone J-domain"/>
    <property type="match status" value="1"/>
</dbReference>
<dbReference type="Proteomes" id="UP001152798">
    <property type="component" value="Chromosome 1"/>
</dbReference>
<sequence>MGGQKFQYDESGGTFFYFLLSFLALLLIPSTYYWWPRKQVEDPQKDEKDCHCEGCSKKKVILKTNEPWKGTKQLFKKLLIITGWLLLALLAYKVSQFDYEYANFDPYEILGIPLGSSKSEVKRAYKQLSLVLHPDKKTGDEKAFMKLTKAYLALTDDEARKNWEKYGNPDGPGAMSFGIALPSWIVEKENSVWVLGLYALVFMVALPTVVGIWWYRSIRYTGDQVLLDTSQMYYYFFHKTPSMALKRVIMILGASLEFEKQYNSEIVERPTDNMEIPQRYVKTIQQLVQLKSDDRRNILRFLNDEEYEDVMKVVGRMPLIDFQVRSEVIDDEASTVYTAGAIVTVTVTLIRKDMSNLLGDETVKEKHCAVDSPELKEEEEAKPAEGETKEPVKKQPVWQKQRKAGKKSGKKQQGKKHQHNENKAQSNKKAAEEKPQANAEKDKEKQPLATQKKTQAEGADGDDSSAADESDISDYEQDKSDDDESGGDRKDNGFEDDEDWEKFQTGIKKREKILEGKSKISHSVHCPYFPEEKQEYWWVYLSDRKSRTLLTSPYHVTALVDKEEIQLKFTAPRWPGLYSFTVCLRSDSYLGFDQTQELKLDVKEAPEVPLEHPQWDMSGEEEDGRPDGEASDASEFATDEDIDSEHDQE</sequence>
<feature type="transmembrane region" description="Helical" evidence="10">
    <location>
        <begin position="192"/>
        <end position="215"/>
    </location>
</feature>
<proteinExistence type="predicted"/>